<dbReference type="InterPro" id="IPR011333">
    <property type="entry name" value="SKP1/BTB/POZ_sf"/>
</dbReference>
<dbReference type="InterPro" id="IPR013320">
    <property type="entry name" value="ConA-like_dom_sf"/>
</dbReference>
<reference evidence="3 4" key="1">
    <citation type="submission" date="2014-02" db="EMBL/GenBank/DDBJ databases">
        <title>Single nucleus genome sequencing reveals high similarity among nuclei of an endomycorrhizal fungus.</title>
        <authorList>
            <person name="Lin K."/>
            <person name="Geurts R."/>
            <person name="Zhang Z."/>
            <person name="Limpens E."/>
            <person name="Saunders D.G."/>
            <person name="Mu D."/>
            <person name="Pang E."/>
            <person name="Cao H."/>
            <person name="Cha H."/>
            <person name="Lin T."/>
            <person name="Zhou Q."/>
            <person name="Shang Y."/>
            <person name="Li Y."/>
            <person name="Ivanov S."/>
            <person name="Sharma T."/>
            <person name="Velzen R.V."/>
            <person name="Ruijter N.D."/>
            <person name="Aanen D.K."/>
            <person name="Win J."/>
            <person name="Kamoun S."/>
            <person name="Bisseling T."/>
            <person name="Huang S."/>
        </authorList>
    </citation>
    <scope>NUCLEOTIDE SEQUENCE [LARGE SCALE GENOMIC DNA]</scope>
    <source>
        <strain evidence="4">DAOM197198w</strain>
    </source>
</reference>
<gene>
    <name evidence="3" type="ORF">RirG_255270</name>
</gene>
<evidence type="ECO:0000259" key="1">
    <source>
        <dbReference type="PROSITE" id="PS50097"/>
    </source>
</evidence>
<comment type="caution">
    <text evidence="3">The sequence shown here is derived from an EMBL/GenBank/DDBJ whole genome shotgun (WGS) entry which is preliminary data.</text>
</comment>
<dbReference type="SUPFAM" id="SSF49899">
    <property type="entry name" value="Concanavalin A-like lectins/glucanases"/>
    <property type="match status" value="1"/>
</dbReference>
<dbReference type="InterPro" id="IPR043136">
    <property type="entry name" value="B30.2/SPRY_sf"/>
</dbReference>
<dbReference type="OrthoDB" id="6359816at2759"/>
<dbReference type="PROSITE" id="PS50188">
    <property type="entry name" value="B302_SPRY"/>
    <property type="match status" value="1"/>
</dbReference>
<dbReference type="InterPro" id="IPR000210">
    <property type="entry name" value="BTB/POZ_dom"/>
</dbReference>
<keyword evidence="4" id="KW-1185">Reference proteome</keyword>
<sequence length="491" mass="56598">MLSGYSLGRDLKLLINNPKYSDVEILCGDEIILYGCKAILAARSKVFDKLLYKGAKENYENQIFLPTINYSGMEIILEYIYTGSIEEESLTKDNIIESFNAADYFQLPDLQDLIIKTLKNILEKNCEENNYTPELLSKAVETMPLSEENTLLDLLVEKVAIIPLNIIEFGRLSIKALEYLLSCEDYEKETFFVTPEYEVFRYSAVLAAKQVSNSAYKTLMKRLPTLEQIEQIENLVQVENKLFTYHQKVAEELKPLIKFIDFGRFKGQVLDDIIEPLKIIPTEIILNANQNNTKLIQFTLNDIQEMPMQFCKFNELDHVWDESTCGSKLIIEDNGKVVSASDDCNFNQSVRSKIALGNKGIFEWDVVIEKTCAQAWIGVCASENLNYEENLAIFQPTGWAISSNGYYYKSWSNYCTSFENGTRISVRLDMNKGTCTFTVNGKRYPEITEWKNLPSKLYPMVSLRHPGRFRIEFTRNKQNEKGFWESLKYIL</sequence>
<dbReference type="SMART" id="SM00449">
    <property type="entry name" value="SPRY"/>
    <property type="match status" value="1"/>
</dbReference>
<dbReference type="AlphaFoldDB" id="A0A015JBB7"/>
<accession>A0A015JBB7</accession>
<dbReference type="InterPro" id="IPR001870">
    <property type="entry name" value="B30.2/SPRY"/>
</dbReference>
<dbReference type="Proteomes" id="UP000022910">
    <property type="component" value="Unassembled WGS sequence"/>
</dbReference>
<protein>
    <recommendedName>
        <fullName evidence="5">Btb/poz domain containing protein</fullName>
    </recommendedName>
</protein>
<dbReference type="PANTHER" id="PTHR24410:SF23">
    <property type="entry name" value="BTB DOMAIN-CONTAINING PROTEIN-RELATED"/>
    <property type="match status" value="1"/>
</dbReference>
<feature type="domain" description="B30.2/SPRY" evidence="2">
    <location>
        <begin position="298"/>
        <end position="478"/>
    </location>
</feature>
<proteinExistence type="predicted"/>
<dbReference type="Gene3D" id="2.60.120.920">
    <property type="match status" value="1"/>
</dbReference>
<organism evidence="3 4">
    <name type="scientific">Rhizophagus irregularis (strain DAOM 197198w)</name>
    <name type="common">Glomus intraradices</name>
    <dbReference type="NCBI Taxonomy" id="1432141"/>
    <lineage>
        <taxon>Eukaryota</taxon>
        <taxon>Fungi</taxon>
        <taxon>Fungi incertae sedis</taxon>
        <taxon>Mucoromycota</taxon>
        <taxon>Glomeromycotina</taxon>
        <taxon>Glomeromycetes</taxon>
        <taxon>Glomerales</taxon>
        <taxon>Glomeraceae</taxon>
        <taxon>Rhizophagus</taxon>
    </lineage>
</organism>
<dbReference type="Pfam" id="PF00622">
    <property type="entry name" value="SPRY"/>
    <property type="match status" value="1"/>
</dbReference>
<evidence type="ECO:0000313" key="3">
    <source>
        <dbReference type="EMBL" id="EXX52194.1"/>
    </source>
</evidence>
<dbReference type="SMART" id="SM00225">
    <property type="entry name" value="BTB"/>
    <property type="match status" value="1"/>
</dbReference>
<evidence type="ECO:0008006" key="5">
    <source>
        <dbReference type="Google" id="ProtNLM"/>
    </source>
</evidence>
<dbReference type="Pfam" id="PF00651">
    <property type="entry name" value="BTB"/>
    <property type="match status" value="1"/>
</dbReference>
<dbReference type="PROSITE" id="PS50097">
    <property type="entry name" value="BTB"/>
    <property type="match status" value="1"/>
</dbReference>
<dbReference type="CDD" id="cd11709">
    <property type="entry name" value="SPRY"/>
    <property type="match status" value="1"/>
</dbReference>
<dbReference type="Gene3D" id="3.30.710.10">
    <property type="entry name" value="Potassium Channel Kv1.1, Chain A"/>
    <property type="match status" value="1"/>
</dbReference>
<dbReference type="PANTHER" id="PTHR24410">
    <property type="entry name" value="HL07962P-RELATED"/>
    <property type="match status" value="1"/>
</dbReference>
<evidence type="ECO:0000313" key="4">
    <source>
        <dbReference type="Proteomes" id="UP000022910"/>
    </source>
</evidence>
<dbReference type="InterPro" id="IPR051481">
    <property type="entry name" value="BTB-POZ/Galectin-3-binding"/>
</dbReference>
<dbReference type="CDD" id="cd18186">
    <property type="entry name" value="BTB_POZ_ZBTB_KLHL-like"/>
    <property type="match status" value="1"/>
</dbReference>
<dbReference type="HOGENOM" id="CLU_027011_1_0_1"/>
<dbReference type="SUPFAM" id="SSF54695">
    <property type="entry name" value="POZ domain"/>
    <property type="match status" value="1"/>
</dbReference>
<dbReference type="EMBL" id="JEMT01029368">
    <property type="protein sequence ID" value="EXX52194.1"/>
    <property type="molecule type" value="Genomic_DNA"/>
</dbReference>
<dbReference type="InterPro" id="IPR003877">
    <property type="entry name" value="SPRY_dom"/>
</dbReference>
<evidence type="ECO:0000259" key="2">
    <source>
        <dbReference type="PROSITE" id="PS50188"/>
    </source>
</evidence>
<name>A0A015JBB7_RHIIW</name>
<feature type="domain" description="BTB" evidence="1">
    <location>
        <begin position="21"/>
        <end position="89"/>
    </location>
</feature>